<feature type="compositionally biased region" description="Low complexity" evidence="2">
    <location>
        <begin position="19"/>
        <end position="31"/>
    </location>
</feature>
<evidence type="ECO:0000256" key="1">
    <source>
        <dbReference type="SAM" id="Coils"/>
    </source>
</evidence>
<protein>
    <submittedName>
        <fullName evidence="3">Uncharacterized protein</fullName>
    </submittedName>
</protein>
<dbReference type="EMBL" id="JAGDFM010000136">
    <property type="protein sequence ID" value="KAG7384851.1"/>
    <property type="molecule type" value="Genomic_DNA"/>
</dbReference>
<sequence length="345" mass="37548">MSFKMPTPLALGEVSPGTSIERSFSSSSLRESPSKQGSGRTPQKSFGRQPARVAAAPVSPVVSAPAPAPSVTPSEVSSSITLSVDDTALFARRLRDETARDLPTIEDEGDLHEQENAGLRVELETLRQELQDLREASSKVTPACKQLRVWNGRSNYSDRARRPSEQNDDVWQRDNARLKEQLATANAREAAQQEQQEQLRIRDDQLALSRQEVRELQDKVEADRTAATHAPPAPAPAEEAGSSGLGRERDLLKLVVQLVGASNVRAVLRETPNASPGQLRDALVRLRCPQCRHLSPSRSSSPTKATGTGHVGSLHQMLFGTSSRPPSPTALRFNSTGSRSPHLQQ</sequence>
<feature type="compositionally biased region" description="Polar residues" evidence="2">
    <location>
        <begin position="35"/>
        <end position="46"/>
    </location>
</feature>
<dbReference type="AlphaFoldDB" id="A0A8T1VUF0"/>
<proteinExistence type="predicted"/>
<feature type="region of interest" description="Disordered" evidence="2">
    <location>
        <begin position="1"/>
        <end position="79"/>
    </location>
</feature>
<feature type="coiled-coil region" evidence="1">
    <location>
        <begin position="109"/>
        <end position="136"/>
    </location>
</feature>
<feature type="compositionally biased region" description="Polar residues" evidence="2">
    <location>
        <begin position="332"/>
        <end position="345"/>
    </location>
</feature>
<feature type="compositionally biased region" description="Low complexity" evidence="2">
    <location>
        <begin position="50"/>
        <end position="79"/>
    </location>
</feature>
<feature type="compositionally biased region" description="Polar residues" evidence="2">
    <location>
        <begin position="296"/>
        <end position="306"/>
    </location>
</feature>
<keyword evidence="1" id="KW-0175">Coiled coil</keyword>
<evidence type="ECO:0000256" key="2">
    <source>
        <dbReference type="SAM" id="MobiDB-lite"/>
    </source>
</evidence>
<accession>A0A8T1VUF0</accession>
<feature type="region of interest" description="Disordered" evidence="2">
    <location>
        <begin position="293"/>
        <end position="345"/>
    </location>
</feature>
<dbReference type="OrthoDB" id="124714at2759"/>
<name>A0A8T1VUF0_9STRA</name>
<keyword evidence="4" id="KW-1185">Reference proteome</keyword>
<dbReference type="Proteomes" id="UP000694044">
    <property type="component" value="Unassembled WGS sequence"/>
</dbReference>
<organism evidence="3 4">
    <name type="scientific">Phytophthora pseudosyringae</name>
    <dbReference type="NCBI Taxonomy" id="221518"/>
    <lineage>
        <taxon>Eukaryota</taxon>
        <taxon>Sar</taxon>
        <taxon>Stramenopiles</taxon>
        <taxon>Oomycota</taxon>
        <taxon>Peronosporomycetes</taxon>
        <taxon>Peronosporales</taxon>
        <taxon>Peronosporaceae</taxon>
        <taxon>Phytophthora</taxon>
    </lineage>
</organism>
<feature type="region of interest" description="Disordered" evidence="2">
    <location>
        <begin position="219"/>
        <end position="244"/>
    </location>
</feature>
<evidence type="ECO:0000313" key="4">
    <source>
        <dbReference type="Proteomes" id="UP000694044"/>
    </source>
</evidence>
<reference evidence="3" key="1">
    <citation type="submission" date="2021-02" db="EMBL/GenBank/DDBJ databases">
        <authorList>
            <person name="Palmer J.M."/>
        </authorList>
    </citation>
    <scope>NUCLEOTIDE SEQUENCE</scope>
    <source>
        <strain evidence="3">SCRP734</strain>
    </source>
</reference>
<evidence type="ECO:0000313" key="3">
    <source>
        <dbReference type="EMBL" id="KAG7384851.1"/>
    </source>
</evidence>
<feature type="compositionally biased region" description="Low complexity" evidence="2">
    <location>
        <begin position="227"/>
        <end position="240"/>
    </location>
</feature>
<comment type="caution">
    <text evidence="3">The sequence shown here is derived from an EMBL/GenBank/DDBJ whole genome shotgun (WGS) entry which is preliminary data.</text>
</comment>
<gene>
    <name evidence="3" type="ORF">PHYPSEUDO_002166</name>
</gene>